<reference evidence="1" key="1">
    <citation type="journal article" date="2022" name="bioRxiv">
        <title>Sequencing and chromosome-scale assembly of the giantPleurodeles waltlgenome.</title>
        <authorList>
            <person name="Brown T."/>
            <person name="Elewa A."/>
            <person name="Iarovenko S."/>
            <person name="Subramanian E."/>
            <person name="Araus A.J."/>
            <person name="Petzold A."/>
            <person name="Susuki M."/>
            <person name="Suzuki K.-i.T."/>
            <person name="Hayashi T."/>
            <person name="Toyoda A."/>
            <person name="Oliveira C."/>
            <person name="Osipova E."/>
            <person name="Leigh N.D."/>
            <person name="Simon A."/>
            <person name="Yun M.H."/>
        </authorList>
    </citation>
    <scope>NUCLEOTIDE SEQUENCE</scope>
    <source>
        <strain evidence="1">20211129_DDA</strain>
        <tissue evidence="1">Liver</tissue>
    </source>
</reference>
<sequence length="122" mass="12726">MQSRVYTVLAQPYAGCSGPVAAILVGVAAWPVPKRAPGVLGQQTHWVGGSGEALAMPATVEEPSRAELLAAIQGARVALEGKIEMVAVEVNFLQADLSKFSEKAKVAEGSIVDLQTEVGNLR</sequence>
<comment type="caution">
    <text evidence="1">The sequence shown here is derived from an EMBL/GenBank/DDBJ whole genome shotgun (WGS) entry which is preliminary data.</text>
</comment>
<dbReference type="EMBL" id="JANPWB010000007">
    <property type="protein sequence ID" value="KAJ1171501.1"/>
    <property type="molecule type" value="Genomic_DNA"/>
</dbReference>
<organism evidence="1 2">
    <name type="scientific">Pleurodeles waltl</name>
    <name type="common">Iberian ribbed newt</name>
    <dbReference type="NCBI Taxonomy" id="8319"/>
    <lineage>
        <taxon>Eukaryota</taxon>
        <taxon>Metazoa</taxon>
        <taxon>Chordata</taxon>
        <taxon>Craniata</taxon>
        <taxon>Vertebrata</taxon>
        <taxon>Euteleostomi</taxon>
        <taxon>Amphibia</taxon>
        <taxon>Batrachia</taxon>
        <taxon>Caudata</taxon>
        <taxon>Salamandroidea</taxon>
        <taxon>Salamandridae</taxon>
        <taxon>Pleurodelinae</taxon>
        <taxon>Pleurodeles</taxon>
    </lineage>
</organism>
<dbReference type="Proteomes" id="UP001066276">
    <property type="component" value="Chromosome 4_1"/>
</dbReference>
<accession>A0AAV7T5C4</accession>
<keyword evidence="2" id="KW-1185">Reference proteome</keyword>
<proteinExistence type="predicted"/>
<evidence type="ECO:0000313" key="1">
    <source>
        <dbReference type="EMBL" id="KAJ1171501.1"/>
    </source>
</evidence>
<gene>
    <name evidence="1" type="ORF">NDU88_003362</name>
</gene>
<protein>
    <submittedName>
        <fullName evidence="1">Uncharacterized protein</fullName>
    </submittedName>
</protein>
<dbReference type="AlphaFoldDB" id="A0AAV7T5C4"/>
<name>A0AAV7T5C4_PLEWA</name>
<evidence type="ECO:0000313" key="2">
    <source>
        <dbReference type="Proteomes" id="UP001066276"/>
    </source>
</evidence>